<reference evidence="2" key="1">
    <citation type="journal article" date="2021" name="PeerJ">
        <title>Extensive microbial diversity within the chicken gut microbiome revealed by metagenomics and culture.</title>
        <authorList>
            <person name="Gilroy R."/>
            <person name="Ravi A."/>
            <person name="Getino M."/>
            <person name="Pursley I."/>
            <person name="Horton D.L."/>
            <person name="Alikhan N.F."/>
            <person name="Baker D."/>
            <person name="Gharbi K."/>
            <person name="Hall N."/>
            <person name="Watson M."/>
            <person name="Adriaenssens E.M."/>
            <person name="Foster-Nyarko E."/>
            <person name="Jarju S."/>
            <person name="Secka A."/>
            <person name="Antonio M."/>
            <person name="Oren A."/>
            <person name="Chaudhuri R.R."/>
            <person name="La Ragione R."/>
            <person name="Hildebrand F."/>
            <person name="Pallen M.J."/>
        </authorList>
    </citation>
    <scope>NUCLEOTIDE SEQUENCE</scope>
    <source>
        <strain evidence="2">ChiGjej6B6-14162</strain>
    </source>
</reference>
<protein>
    <recommendedName>
        <fullName evidence="1">DUF6383 domain-containing protein</fullName>
    </recommendedName>
</protein>
<feature type="non-terminal residue" evidence="2">
    <location>
        <position position="1"/>
    </location>
</feature>
<proteinExistence type="predicted"/>
<dbReference type="AlphaFoldDB" id="A0A9D1X9M1"/>
<dbReference type="Proteomes" id="UP000886740">
    <property type="component" value="Unassembled WGS sequence"/>
</dbReference>
<reference evidence="2" key="2">
    <citation type="submission" date="2021-04" db="EMBL/GenBank/DDBJ databases">
        <authorList>
            <person name="Gilroy R."/>
        </authorList>
    </citation>
    <scope>NUCLEOTIDE SEQUENCE</scope>
    <source>
        <strain evidence="2">ChiGjej6B6-14162</strain>
    </source>
</reference>
<dbReference type="InterPro" id="IPR045963">
    <property type="entry name" value="DUF6383"/>
</dbReference>
<accession>A0A9D1X9M1</accession>
<gene>
    <name evidence="2" type="ORF">H9977_09400</name>
</gene>
<comment type="caution">
    <text evidence="2">The sequence shown here is derived from an EMBL/GenBank/DDBJ whole genome shotgun (WGS) entry which is preliminary data.</text>
</comment>
<dbReference type="EMBL" id="DXEL01000064">
    <property type="protein sequence ID" value="HIX75229.1"/>
    <property type="molecule type" value="Genomic_DNA"/>
</dbReference>
<feature type="domain" description="DUF6383" evidence="1">
    <location>
        <begin position="737"/>
        <end position="809"/>
    </location>
</feature>
<sequence length="810" mass="90415">RIVTLGDSPINTHISFGYGTCAEVASAYTSVADGVYYIKNSKGQYLAHPIYNNGTNKPLFVTVNADEQEVAHMPAYQWVVLKKYTNTAASKATSPVMIANREFDTDFEYDGVQLMQNEGAQYMSVNSPMMSTSKWGWDANNDGVIDTYPEVLSDKDSIEFVAVPATSVKDQYLGYKKIDADSLLVNKYTFNYWHPYADDKFIAKSDKDSTLTVLNGEQRAFGVSELDAILGVTSEGIEAGTQYSTIDIKYGYGKDMTEDDFKDIQKRIPNLAQLVRTVYKVDLNGIGWKVNDNDQFNLGADYSATKAPWVYDVQNEVHYYAFFKENNHINGNDYYAIVRAQSVYEDNDVYYFDSARAPFVIASNKAGVSDYDGAATLKNQPLWETRTSAFAIERDNTPLYRRFNSTLEGQAGDGVDTLRFYEKYRNEYLMIEANPNFMVEHIDFLGIDAQDKAQGGLAFIVDTAWVNRGAGNIKPQYLISIDRHDLAGTPGVPCTYEHNHYDNQGNAVDAAHCSHAIPATPGFARGKYLINFHNVARYDKWANNLNSVDESAYRWNKYDRAGFKEAIVYNDTLWILRDEFKNLKNEEIDFEALRKAENEALNKWVKEYKTYYGTEAKAAAAYPSYIYDLTGDNHKYATWSMRFFDRSVAANEVEADRAFLFESMKSYHWNAPYSYDIPYSLDDPEGDIAPDYAAWLKMQNGCLVLSTEDSNFSDITTGNDDALIFNVEHVCGDKVAVDNENIAVEGVSVVAGNGQVTIMGAAGKNVTITNILGKVIASQVIASDNATIAVPAGIVAVAVEGEAAVKAIVK</sequence>
<evidence type="ECO:0000313" key="3">
    <source>
        <dbReference type="Proteomes" id="UP000886740"/>
    </source>
</evidence>
<dbReference type="Pfam" id="PF19910">
    <property type="entry name" value="DUF6383"/>
    <property type="match status" value="1"/>
</dbReference>
<name>A0A9D1X9M1_9BACT</name>
<evidence type="ECO:0000259" key="1">
    <source>
        <dbReference type="Pfam" id="PF19910"/>
    </source>
</evidence>
<evidence type="ECO:0000313" key="2">
    <source>
        <dbReference type="EMBL" id="HIX75229.1"/>
    </source>
</evidence>
<organism evidence="2 3">
    <name type="scientific">Candidatus Parabacteroides intestinipullorum</name>
    <dbReference type="NCBI Taxonomy" id="2838723"/>
    <lineage>
        <taxon>Bacteria</taxon>
        <taxon>Pseudomonadati</taxon>
        <taxon>Bacteroidota</taxon>
        <taxon>Bacteroidia</taxon>
        <taxon>Bacteroidales</taxon>
        <taxon>Tannerellaceae</taxon>
        <taxon>Parabacteroides</taxon>
    </lineage>
</organism>